<dbReference type="AlphaFoldDB" id="A0A917F1D6"/>
<evidence type="ECO:0000313" key="1">
    <source>
        <dbReference type="EMBL" id="GGF42767.1"/>
    </source>
</evidence>
<protein>
    <submittedName>
        <fullName evidence="1">Uncharacterized protein</fullName>
    </submittedName>
</protein>
<dbReference type="Pfam" id="PF18143">
    <property type="entry name" value="HAD_SAK_2"/>
    <property type="match status" value="1"/>
</dbReference>
<sequence>MPVNLYLDVDGVLNAVSLDTPDWGWPDAQLSTVNGYPIRWSTTMVARLNRLVAREEVTAYWLTTWGSDAAELLAPALGLDATGWSVLGEEDRERAIDTLALSGTAGWWKLQAVRSHLAPGTPAIWVDDDLDRDPSAVRWAYEQPGLLPLSPSTSLALTPADLAAMEAHVDRVGGVGASSP</sequence>
<dbReference type="RefSeq" id="WP_188779284.1">
    <property type="nucleotide sequence ID" value="NZ_BMKQ01000001.1"/>
</dbReference>
<keyword evidence="2" id="KW-1185">Reference proteome</keyword>
<reference evidence="1" key="2">
    <citation type="submission" date="2020-09" db="EMBL/GenBank/DDBJ databases">
        <authorList>
            <person name="Sun Q."/>
            <person name="Zhou Y."/>
        </authorList>
    </citation>
    <scope>NUCLEOTIDE SEQUENCE</scope>
    <source>
        <strain evidence="1">CGMCC 1.16067</strain>
    </source>
</reference>
<accession>A0A917F1D6</accession>
<comment type="caution">
    <text evidence="1">The sequence shown here is derived from an EMBL/GenBank/DDBJ whole genome shotgun (WGS) entry which is preliminary data.</text>
</comment>
<reference evidence="1" key="1">
    <citation type="journal article" date="2014" name="Int. J. Syst. Evol. Microbiol.">
        <title>Complete genome sequence of Corynebacterium casei LMG S-19264T (=DSM 44701T), isolated from a smear-ripened cheese.</title>
        <authorList>
            <consortium name="US DOE Joint Genome Institute (JGI-PGF)"/>
            <person name="Walter F."/>
            <person name="Albersmeier A."/>
            <person name="Kalinowski J."/>
            <person name="Ruckert C."/>
        </authorList>
    </citation>
    <scope>NUCLEOTIDE SEQUENCE</scope>
    <source>
        <strain evidence="1">CGMCC 1.16067</strain>
    </source>
</reference>
<gene>
    <name evidence="1" type="ORF">GCM10011519_15810</name>
</gene>
<dbReference type="EMBL" id="BMKQ01000001">
    <property type="protein sequence ID" value="GGF42767.1"/>
    <property type="molecule type" value="Genomic_DNA"/>
</dbReference>
<dbReference type="Proteomes" id="UP000649179">
    <property type="component" value="Unassembled WGS sequence"/>
</dbReference>
<evidence type="ECO:0000313" key="2">
    <source>
        <dbReference type="Proteomes" id="UP000649179"/>
    </source>
</evidence>
<proteinExistence type="predicted"/>
<name>A0A917F1D6_9ACTN</name>
<organism evidence="1 2">
    <name type="scientific">Marmoricola endophyticus</name>
    <dbReference type="NCBI Taxonomy" id="2040280"/>
    <lineage>
        <taxon>Bacteria</taxon>
        <taxon>Bacillati</taxon>
        <taxon>Actinomycetota</taxon>
        <taxon>Actinomycetes</taxon>
        <taxon>Propionibacteriales</taxon>
        <taxon>Nocardioidaceae</taxon>
        <taxon>Marmoricola</taxon>
    </lineage>
</organism>